<accession>A0A2D0N0K3</accession>
<evidence type="ECO:0000256" key="1">
    <source>
        <dbReference type="SAM" id="Phobius"/>
    </source>
</evidence>
<keyword evidence="3" id="KW-1185">Reference proteome</keyword>
<feature type="transmembrane region" description="Helical" evidence="1">
    <location>
        <begin position="49"/>
        <end position="69"/>
    </location>
</feature>
<dbReference type="RefSeq" id="WP_099154554.1">
    <property type="nucleotide sequence ID" value="NZ_PDUD01000045.1"/>
</dbReference>
<keyword evidence="1" id="KW-1133">Transmembrane helix</keyword>
<sequence>MIQRIQTIFLALATMAAGGLLGLPFASTPEAEANSSLFADQVFNINDHMVLLVTFLLAGVFSLIAIFLFKNRKLQMNLSIMAIIATIIGLGFGLFIFLGDPEHGDAGFEIGSLMPVLILIFIILGWRSIKKDDKLVRSMDRLR</sequence>
<feature type="transmembrane region" description="Helical" evidence="1">
    <location>
        <begin position="110"/>
        <end position="129"/>
    </location>
</feature>
<dbReference type="Pfam" id="PF14126">
    <property type="entry name" value="DUF4293"/>
    <property type="match status" value="1"/>
</dbReference>
<name>A0A2D0N0K3_FLAN2</name>
<dbReference type="EMBL" id="PDUD01000045">
    <property type="protein sequence ID" value="PHN02061.1"/>
    <property type="molecule type" value="Genomic_DNA"/>
</dbReference>
<gene>
    <name evidence="2" type="ORF">CRP01_34060</name>
</gene>
<comment type="caution">
    <text evidence="2">The sequence shown here is derived from an EMBL/GenBank/DDBJ whole genome shotgun (WGS) entry which is preliminary data.</text>
</comment>
<dbReference type="OrthoDB" id="594989at2"/>
<dbReference type="Proteomes" id="UP000223913">
    <property type="component" value="Unassembled WGS sequence"/>
</dbReference>
<protein>
    <recommendedName>
        <fullName evidence="4">DUF4293 family protein</fullName>
    </recommendedName>
</protein>
<evidence type="ECO:0000313" key="3">
    <source>
        <dbReference type="Proteomes" id="UP000223913"/>
    </source>
</evidence>
<feature type="transmembrane region" description="Helical" evidence="1">
    <location>
        <begin position="76"/>
        <end position="98"/>
    </location>
</feature>
<organism evidence="2 3">
    <name type="scientific">Flavilitoribacter nigricans (strain ATCC 23147 / DSM 23189 / NBRC 102662 / NCIMB 1420 / SS-2)</name>
    <name type="common">Lewinella nigricans</name>
    <dbReference type="NCBI Taxonomy" id="1122177"/>
    <lineage>
        <taxon>Bacteria</taxon>
        <taxon>Pseudomonadati</taxon>
        <taxon>Bacteroidota</taxon>
        <taxon>Saprospiria</taxon>
        <taxon>Saprospirales</taxon>
        <taxon>Lewinellaceae</taxon>
        <taxon>Flavilitoribacter</taxon>
    </lineage>
</organism>
<proteinExistence type="predicted"/>
<keyword evidence="1" id="KW-0812">Transmembrane</keyword>
<evidence type="ECO:0008006" key="4">
    <source>
        <dbReference type="Google" id="ProtNLM"/>
    </source>
</evidence>
<reference evidence="2 3" key="1">
    <citation type="submission" date="2017-10" db="EMBL/GenBank/DDBJ databases">
        <title>The draft genome sequence of Lewinella nigricans NBRC 102662.</title>
        <authorList>
            <person name="Wang K."/>
        </authorList>
    </citation>
    <scope>NUCLEOTIDE SEQUENCE [LARGE SCALE GENOMIC DNA]</scope>
    <source>
        <strain evidence="2 3">NBRC 102662</strain>
    </source>
</reference>
<dbReference type="AlphaFoldDB" id="A0A2D0N0K3"/>
<dbReference type="InterPro" id="IPR025635">
    <property type="entry name" value="DUF4293"/>
</dbReference>
<evidence type="ECO:0000313" key="2">
    <source>
        <dbReference type="EMBL" id="PHN02061.1"/>
    </source>
</evidence>
<keyword evidence="1" id="KW-0472">Membrane</keyword>